<dbReference type="Proteomes" id="UP001237642">
    <property type="component" value="Unassembled WGS sequence"/>
</dbReference>
<keyword evidence="3" id="KW-1185">Reference proteome</keyword>
<feature type="domain" description="J" evidence="1">
    <location>
        <begin position="66"/>
        <end position="130"/>
    </location>
</feature>
<dbReference type="Gene3D" id="1.10.287.110">
    <property type="entry name" value="DnaJ domain"/>
    <property type="match status" value="1"/>
</dbReference>
<protein>
    <submittedName>
        <fullName evidence="2">Chaperone protein like</fullName>
    </submittedName>
</protein>
<dbReference type="InterPro" id="IPR001623">
    <property type="entry name" value="DnaJ_domain"/>
</dbReference>
<name>A0AAD8H2Y0_9APIA</name>
<reference evidence="2" key="1">
    <citation type="submission" date="2023-02" db="EMBL/GenBank/DDBJ databases">
        <title>Genome of toxic invasive species Heracleum sosnowskyi carries increased number of genes despite the absence of recent whole-genome duplications.</title>
        <authorList>
            <person name="Schelkunov M."/>
            <person name="Shtratnikova V."/>
            <person name="Makarenko M."/>
            <person name="Klepikova A."/>
            <person name="Omelchenko D."/>
            <person name="Novikova G."/>
            <person name="Obukhova E."/>
            <person name="Bogdanov V."/>
            <person name="Penin A."/>
            <person name="Logacheva M."/>
        </authorList>
    </citation>
    <scope>NUCLEOTIDE SEQUENCE</scope>
    <source>
        <strain evidence="2">Hsosn_3</strain>
        <tissue evidence="2">Leaf</tissue>
    </source>
</reference>
<dbReference type="Pfam" id="PF00226">
    <property type="entry name" value="DnaJ"/>
    <property type="match status" value="1"/>
</dbReference>
<dbReference type="PANTHER" id="PTHR47374:SF10">
    <property type="entry name" value="HEAT SHOCK N-TERMINAL DOMAIN-CONTAINING PROTEIN, PUTATIVE-RELATED"/>
    <property type="match status" value="1"/>
</dbReference>
<evidence type="ECO:0000313" key="3">
    <source>
        <dbReference type="Proteomes" id="UP001237642"/>
    </source>
</evidence>
<dbReference type="AlphaFoldDB" id="A0AAD8H2Y0"/>
<sequence>MYNKVEALREKAEAEKLIAGNDYVGAREKLLKAKQLFPPLDHITAMLTVCDILSASRNRVPGYETDHYWVLNLMPAASSIDLKQQYDKLLNLLQPIKGKFSGAALALKFVDESYSVLSDRVKRLIFDSKRACSWDELESFVNPPPLEQSLDAEAGVNAQSPLVHSSAQLRTVQNAEGISMHVQEERVDDLGPKLEAAGDGNKQYAVVSSQDSSVVCSDMNSEGNTREDMDLSIDDLNSSLGPPRASNSSWSKKHVVYKKPDQDFFNFEVKVESFKIGQIWAVYHLENDQNYLYAKINSISKSEVRVSWLKPVPVTLCERRWCDAALPVACGSFCLDPDLSEQIMSSPLAFSSNCSWVPGVTEEQFEIYPKMGEVWALFEDWDLDDWSYNPEKFRGCKLKFVEILSDFSKILGCEAAYLSKVDGFKNIFQRESEDGNILEFNISPRNMYMLSHNVPAYKFTGGEIDGVVSGMIELDELALSFKKMQDTDSQWMMRAGNIEKPMEPLTHVTRISQCSTLGPKWSVNDFSTGQVWAAYYGEDLMPRRYARLNSVISENEVGVTFLEPQHSYDFNLKKAMVPVVCGIFQAKETNVNLNMSQLSHQVKCQMSTTRPIFKVYPMKGEVWAMYQNWSCKWGPGDYENYKCWIVEILSDFSIDERMVVVKLGEVKGCLTFFQRIQRDGFDMSRVVLKTDILSFSHQIPAFRVPGIGRYGIPENSWHLEPNALPPPFRVHAPSSSPRDKKISFNFT</sequence>
<dbReference type="InterPro" id="IPR036869">
    <property type="entry name" value="J_dom_sf"/>
</dbReference>
<dbReference type="PROSITE" id="PS50076">
    <property type="entry name" value="DNAJ_2"/>
    <property type="match status" value="1"/>
</dbReference>
<organism evidence="2 3">
    <name type="scientific">Heracleum sosnowskyi</name>
    <dbReference type="NCBI Taxonomy" id="360622"/>
    <lineage>
        <taxon>Eukaryota</taxon>
        <taxon>Viridiplantae</taxon>
        <taxon>Streptophyta</taxon>
        <taxon>Embryophyta</taxon>
        <taxon>Tracheophyta</taxon>
        <taxon>Spermatophyta</taxon>
        <taxon>Magnoliopsida</taxon>
        <taxon>eudicotyledons</taxon>
        <taxon>Gunneridae</taxon>
        <taxon>Pentapetalae</taxon>
        <taxon>asterids</taxon>
        <taxon>campanulids</taxon>
        <taxon>Apiales</taxon>
        <taxon>Apiaceae</taxon>
        <taxon>Apioideae</taxon>
        <taxon>apioid superclade</taxon>
        <taxon>Tordylieae</taxon>
        <taxon>Tordyliinae</taxon>
        <taxon>Heracleum</taxon>
    </lineage>
</organism>
<comment type="caution">
    <text evidence="2">The sequence shown here is derived from an EMBL/GenBank/DDBJ whole genome shotgun (WGS) entry which is preliminary data.</text>
</comment>
<dbReference type="PANTHER" id="PTHR47374">
    <property type="entry name" value="ENDOSOME ANTIGEN-LIKE PROTEIN, PUTATIVE (DUF3444)-RELATED"/>
    <property type="match status" value="1"/>
</dbReference>
<dbReference type="SMART" id="SM00271">
    <property type="entry name" value="DnaJ"/>
    <property type="match status" value="1"/>
</dbReference>
<accession>A0AAD8H2Y0</accession>
<dbReference type="CDD" id="cd06257">
    <property type="entry name" value="DnaJ"/>
    <property type="match status" value="1"/>
</dbReference>
<dbReference type="Pfam" id="PF11926">
    <property type="entry name" value="DUF3444"/>
    <property type="match status" value="2"/>
</dbReference>
<reference evidence="2" key="2">
    <citation type="submission" date="2023-05" db="EMBL/GenBank/DDBJ databases">
        <authorList>
            <person name="Schelkunov M.I."/>
        </authorList>
    </citation>
    <scope>NUCLEOTIDE SEQUENCE</scope>
    <source>
        <strain evidence="2">Hsosn_3</strain>
        <tissue evidence="2">Leaf</tissue>
    </source>
</reference>
<proteinExistence type="predicted"/>
<dbReference type="EMBL" id="JAUIZM010000010">
    <property type="protein sequence ID" value="KAK1360035.1"/>
    <property type="molecule type" value="Genomic_DNA"/>
</dbReference>
<gene>
    <name evidence="2" type="ORF">POM88_044509</name>
</gene>
<evidence type="ECO:0000313" key="2">
    <source>
        <dbReference type="EMBL" id="KAK1360035.1"/>
    </source>
</evidence>
<dbReference type="SUPFAM" id="SSF46565">
    <property type="entry name" value="Chaperone J-domain"/>
    <property type="match status" value="1"/>
</dbReference>
<dbReference type="InterPro" id="IPR024593">
    <property type="entry name" value="DUF3444"/>
</dbReference>
<evidence type="ECO:0000259" key="1">
    <source>
        <dbReference type="PROSITE" id="PS50076"/>
    </source>
</evidence>